<name>A0ABR8Q1I1_9CLOT</name>
<evidence type="ECO:0000313" key="3">
    <source>
        <dbReference type="Proteomes" id="UP000640335"/>
    </source>
</evidence>
<evidence type="ECO:0000313" key="2">
    <source>
        <dbReference type="EMBL" id="MBD7914199.1"/>
    </source>
</evidence>
<accession>A0ABR8Q1I1</accession>
<dbReference type="RefSeq" id="WP_191748606.1">
    <property type="nucleotide sequence ID" value="NZ_JACSQZ010000008.1"/>
</dbReference>
<gene>
    <name evidence="2" type="ORF">H9660_03475</name>
</gene>
<comment type="caution">
    <text evidence="2">The sequence shown here is derived from an EMBL/GenBank/DDBJ whole genome shotgun (WGS) entry which is preliminary data.</text>
</comment>
<keyword evidence="3" id="KW-1185">Reference proteome</keyword>
<feature type="domain" description="Predicted DNA-binding protein ribbon-helix-helix" evidence="1">
    <location>
        <begin position="10"/>
        <end position="53"/>
    </location>
</feature>
<evidence type="ECO:0000259" key="1">
    <source>
        <dbReference type="Pfam" id="PF12651"/>
    </source>
</evidence>
<dbReference type="Pfam" id="PF12651">
    <property type="entry name" value="RHH_3"/>
    <property type="match status" value="1"/>
</dbReference>
<protein>
    <submittedName>
        <fullName evidence="2">Ribbon-helix-helix domain-containing protein</fullName>
    </submittedName>
</protein>
<proteinExistence type="predicted"/>
<organism evidence="2 3">
    <name type="scientific">Clostridium gallinarum</name>
    <dbReference type="NCBI Taxonomy" id="2762246"/>
    <lineage>
        <taxon>Bacteria</taxon>
        <taxon>Bacillati</taxon>
        <taxon>Bacillota</taxon>
        <taxon>Clostridia</taxon>
        <taxon>Eubacteriales</taxon>
        <taxon>Clostridiaceae</taxon>
        <taxon>Clostridium</taxon>
    </lineage>
</organism>
<sequence>MADKKDSLVNRQRYSSTFDIELLEKMKELSKETSIPMSKLLDKALELLLKDYNKL</sequence>
<reference evidence="2 3" key="1">
    <citation type="submission" date="2020-08" db="EMBL/GenBank/DDBJ databases">
        <title>A Genomic Blueprint of the Chicken Gut Microbiome.</title>
        <authorList>
            <person name="Gilroy R."/>
            <person name="Ravi A."/>
            <person name="Getino M."/>
            <person name="Pursley I."/>
            <person name="Horton D.L."/>
            <person name="Alikhan N.-F."/>
            <person name="Baker D."/>
            <person name="Gharbi K."/>
            <person name="Hall N."/>
            <person name="Watson M."/>
            <person name="Adriaenssens E.M."/>
            <person name="Foster-Nyarko E."/>
            <person name="Jarju S."/>
            <person name="Secka A."/>
            <person name="Antonio M."/>
            <person name="Oren A."/>
            <person name="Chaudhuri R."/>
            <person name="La Ragione R.M."/>
            <person name="Hildebrand F."/>
            <person name="Pallen M.J."/>
        </authorList>
    </citation>
    <scope>NUCLEOTIDE SEQUENCE [LARGE SCALE GENOMIC DNA]</scope>
    <source>
        <strain evidence="2 3">Sa3CUN1</strain>
    </source>
</reference>
<dbReference type="EMBL" id="JACSQZ010000008">
    <property type="protein sequence ID" value="MBD7914199.1"/>
    <property type="molecule type" value="Genomic_DNA"/>
</dbReference>
<dbReference type="Proteomes" id="UP000640335">
    <property type="component" value="Unassembled WGS sequence"/>
</dbReference>
<dbReference type="InterPro" id="IPR038733">
    <property type="entry name" value="Predicted_DNA_bind_prot_RHH"/>
</dbReference>